<feature type="compositionally biased region" description="Basic and acidic residues" evidence="1">
    <location>
        <begin position="42"/>
        <end position="51"/>
    </location>
</feature>
<reference evidence="3 4" key="1">
    <citation type="journal article" date="2019" name="J. Hered.">
        <title>An Improved Genome Assembly for Drosophila navojoa, the Basal Species in the mojavensis Cluster.</title>
        <authorList>
            <person name="Vanderlinde T."/>
            <person name="Dupim E.G."/>
            <person name="Nazario-Yepiz N.O."/>
            <person name="Carvalho A.B."/>
        </authorList>
    </citation>
    <scope>NUCLEOTIDE SEQUENCE [LARGE SCALE GENOMIC DNA]</scope>
    <source>
        <strain evidence="3">Navoj_Jal97</strain>
        <tissue evidence="3">Whole organism</tissue>
    </source>
</reference>
<organism evidence="3 4">
    <name type="scientific">Drosophila navojoa</name>
    <name type="common">Fruit fly</name>
    <dbReference type="NCBI Taxonomy" id="7232"/>
    <lineage>
        <taxon>Eukaryota</taxon>
        <taxon>Metazoa</taxon>
        <taxon>Ecdysozoa</taxon>
        <taxon>Arthropoda</taxon>
        <taxon>Hexapoda</taxon>
        <taxon>Insecta</taxon>
        <taxon>Pterygota</taxon>
        <taxon>Neoptera</taxon>
        <taxon>Endopterygota</taxon>
        <taxon>Diptera</taxon>
        <taxon>Brachycera</taxon>
        <taxon>Muscomorpha</taxon>
        <taxon>Ephydroidea</taxon>
        <taxon>Drosophilidae</taxon>
        <taxon>Drosophila</taxon>
    </lineage>
</organism>
<gene>
    <name evidence="3" type="ORF">AWZ03_000317</name>
</gene>
<comment type="caution">
    <text evidence="3">The sequence shown here is derived from an EMBL/GenBank/DDBJ whole genome shotgun (WGS) entry which is preliminary data.</text>
</comment>
<feature type="chain" id="PRO_5019848308" evidence="2">
    <location>
        <begin position="41"/>
        <end position="137"/>
    </location>
</feature>
<feature type="compositionally biased region" description="Low complexity" evidence="1">
    <location>
        <begin position="60"/>
        <end position="70"/>
    </location>
</feature>
<sequence length="137" mass="14944">MAGDVGELATLPPTPPNLTRNGFALESELLLLLLLLPAPAADTRHSAPDKTDQEEEQEQEQQQQQEQQQEQEWNCSWCSPIVLSAYPLSSDNCRPQDGSQSMSNGTHYSHSLSHLSHLSVPCSASIWARSDSAADCG</sequence>
<name>A0A484C1V9_DRONA</name>
<keyword evidence="4" id="KW-1185">Reference proteome</keyword>
<keyword evidence="2" id="KW-0732">Signal</keyword>
<feature type="signal peptide" evidence="2">
    <location>
        <begin position="1"/>
        <end position="40"/>
    </location>
</feature>
<dbReference type="AlphaFoldDB" id="A0A484C1V9"/>
<dbReference type="EMBL" id="LSRL02000001">
    <property type="protein sequence ID" value="TDG53502.1"/>
    <property type="molecule type" value="Genomic_DNA"/>
</dbReference>
<protein>
    <submittedName>
        <fullName evidence="3">Uncharacterized protein</fullName>
    </submittedName>
</protein>
<proteinExistence type="predicted"/>
<evidence type="ECO:0000256" key="2">
    <source>
        <dbReference type="SAM" id="SignalP"/>
    </source>
</evidence>
<evidence type="ECO:0000256" key="1">
    <source>
        <dbReference type="SAM" id="MobiDB-lite"/>
    </source>
</evidence>
<feature type="region of interest" description="Disordered" evidence="1">
    <location>
        <begin position="1"/>
        <end position="21"/>
    </location>
</feature>
<feature type="region of interest" description="Disordered" evidence="1">
    <location>
        <begin position="41"/>
        <end position="70"/>
    </location>
</feature>
<evidence type="ECO:0000313" key="3">
    <source>
        <dbReference type="EMBL" id="TDG53502.1"/>
    </source>
</evidence>
<evidence type="ECO:0000313" key="4">
    <source>
        <dbReference type="Proteomes" id="UP000295192"/>
    </source>
</evidence>
<accession>A0A484C1V9</accession>
<dbReference type="Proteomes" id="UP000295192">
    <property type="component" value="Unassembled WGS sequence"/>
</dbReference>
<feature type="compositionally biased region" description="Polar residues" evidence="1">
    <location>
        <begin position="89"/>
        <end position="108"/>
    </location>
</feature>
<feature type="region of interest" description="Disordered" evidence="1">
    <location>
        <begin position="89"/>
        <end position="110"/>
    </location>
</feature>